<dbReference type="Pfam" id="PF00717">
    <property type="entry name" value="Peptidase_S24"/>
    <property type="match status" value="1"/>
</dbReference>
<gene>
    <name evidence="2" type="ORF">NCTC8105_01862</name>
</gene>
<dbReference type="Pfam" id="PF01381">
    <property type="entry name" value="HTH_3"/>
    <property type="match status" value="1"/>
</dbReference>
<dbReference type="InterPro" id="IPR001387">
    <property type="entry name" value="Cro/C1-type_HTH"/>
</dbReference>
<dbReference type="RefSeq" id="WP_043492413.1">
    <property type="nucleotide sequence ID" value="NZ_CP139992.1"/>
</dbReference>
<organism evidence="2 3">
    <name type="scientific">Hafnia alvei</name>
    <dbReference type="NCBI Taxonomy" id="569"/>
    <lineage>
        <taxon>Bacteria</taxon>
        <taxon>Pseudomonadati</taxon>
        <taxon>Pseudomonadota</taxon>
        <taxon>Gammaproteobacteria</taxon>
        <taxon>Enterobacterales</taxon>
        <taxon>Hafniaceae</taxon>
        <taxon>Hafnia</taxon>
    </lineage>
</organism>
<dbReference type="PROSITE" id="PS50943">
    <property type="entry name" value="HTH_CROC1"/>
    <property type="match status" value="1"/>
</dbReference>
<protein>
    <submittedName>
        <fullName evidence="2">Uncharacterized HTH-type transcriptional regulator CBU_1416</fullName>
    </submittedName>
</protein>
<dbReference type="InterPro" id="IPR015927">
    <property type="entry name" value="Peptidase_S24_S26A/B/C"/>
</dbReference>
<dbReference type="InterPro" id="IPR050077">
    <property type="entry name" value="LexA_repressor"/>
</dbReference>
<dbReference type="InterPro" id="IPR039418">
    <property type="entry name" value="LexA-like"/>
</dbReference>
<dbReference type="PANTHER" id="PTHR33516">
    <property type="entry name" value="LEXA REPRESSOR"/>
    <property type="match status" value="1"/>
</dbReference>
<dbReference type="InterPro" id="IPR036286">
    <property type="entry name" value="LexA/Signal_pep-like_sf"/>
</dbReference>
<dbReference type="Gene3D" id="1.10.260.40">
    <property type="entry name" value="lambda repressor-like DNA-binding domains"/>
    <property type="match status" value="1"/>
</dbReference>
<evidence type="ECO:0000259" key="1">
    <source>
        <dbReference type="PROSITE" id="PS50943"/>
    </source>
</evidence>
<dbReference type="SUPFAM" id="SSF51306">
    <property type="entry name" value="LexA/Signal peptidase"/>
    <property type="match status" value="1"/>
</dbReference>
<dbReference type="InterPro" id="IPR010982">
    <property type="entry name" value="Lambda_DNA-bd_dom_sf"/>
</dbReference>
<dbReference type="AlphaFoldDB" id="A0A377PHI9"/>
<dbReference type="SUPFAM" id="SSF47413">
    <property type="entry name" value="lambda repressor-like DNA-binding domains"/>
    <property type="match status" value="1"/>
</dbReference>
<dbReference type="CDD" id="cd06529">
    <property type="entry name" value="S24_LexA-like"/>
    <property type="match status" value="1"/>
</dbReference>
<reference evidence="2 3" key="1">
    <citation type="submission" date="2018-06" db="EMBL/GenBank/DDBJ databases">
        <authorList>
            <consortium name="Pathogen Informatics"/>
            <person name="Doyle S."/>
        </authorList>
    </citation>
    <scope>NUCLEOTIDE SEQUENCE [LARGE SCALE GENOMIC DNA]</scope>
    <source>
        <strain evidence="2 3">NCTC8105</strain>
    </source>
</reference>
<dbReference type="CDD" id="cd00093">
    <property type="entry name" value="HTH_XRE"/>
    <property type="match status" value="1"/>
</dbReference>
<accession>A0A377PHI9</accession>
<dbReference type="PANTHER" id="PTHR33516:SF2">
    <property type="entry name" value="LEXA REPRESSOR-RELATED"/>
    <property type="match status" value="1"/>
</dbReference>
<dbReference type="SMART" id="SM00530">
    <property type="entry name" value="HTH_XRE"/>
    <property type="match status" value="1"/>
</dbReference>
<feature type="domain" description="HTH cro/C1-type" evidence="1">
    <location>
        <begin position="10"/>
        <end position="64"/>
    </location>
</feature>
<dbReference type="Proteomes" id="UP000254821">
    <property type="component" value="Unassembled WGS sequence"/>
</dbReference>
<dbReference type="EMBL" id="UGHP01000001">
    <property type="protein sequence ID" value="STQ79765.1"/>
    <property type="molecule type" value="Genomic_DNA"/>
</dbReference>
<dbReference type="GO" id="GO:0003677">
    <property type="term" value="F:DNA binding"/>
    <property type="evidence" value="ECO:0007669"/>
    <property type="project" value="InterPro"/>
</dbReference>
<proteinExistence type="predicted"/>
<evidence type="ECO:0000313" key="3">
    <source>
        <dbReference type="Proteomes" id="UP000254821"/>
    </source>
</evidence>
<dbReference type="Gene3D" id="2.10.109.10">
    <property type="entry name" value="Umud Fragment, subunit A"/>
    <property type="match status" value="1"/>
</dbReference>
<evidence type="ECO:0000313" key="2">
    <source>
        <dbReference type="EMBL" id="STQ79765.1"/>
    </source>
</evidence>
<name>A0A377PHI9_HAFAL</name>
<sequence>MKNETIGDRIRARRKELKLSQMKLSSSVGVSNVAISQWERDETEPTGDNLLSLATALKCSPQFIIRGDTNTNDNIEYLGPNRPKGDYPLISWVSAGMWCEAIEPYHRSGIDRWYETTVDCSEGSFWLEVKGDSMTAPSGLSIPEGTVILVDPEVEAVSGKLVVAKLESENEATFKKYVVDAGHRYLKPLNPQYSMIPINGNCRIVGVVVDAKIANLP</sequence>